<dbReference type="GO" id="GO:0016791">
    <property type="term" value="F:phosphatase activity"/>
    <property type="evidence" value="ECO:0007669"/>
    <property type="project" value="TreeGrafter"/>
</dbReference>
<accession>L0AA73</accession>
<dbReference type="Gene3D" id="3.40.50.1000">
    <property type="entry name" value="HAD superfamily/HAD-like"/>
    <property type="match status" value="2"/>
</dbReference>
<dbReference type="eggNOG" id="arCOG01214">
    <property type="taxonomic scope" value="Archaea"/>
</dbReference>
<dbReference type="AlphaFoldDB" id="L0AA73"/>
<protein>
    <submittedName>
        <fullName evidence="1">HAD-superfamily hydrolase, subfamily IIB</fullName>
    </submittedName>
</protein>
<dbReference type="OrthoDB" id="27667at2157"/>
<dbReference type="GeneID" id="14212341"/>
<organism evidence="1 2">
    <name type="scientific">Caldisphaera lagunensis (strain DSM 15908 / JCM 11604 / ANMR 0165 / IC-154)</name>
    <dbReference type="NCBI Taxonomy" id="1056495"/>
    <lineage>
        <taxon>Archaea</taxon>
        <taxon>Thermoproteota</taxon>
        <taxon>Thermoprotei</taxon>
        <taxon>Acidilobales</taxon>
        <taxon>Caldisphaeraceae</taxon>
        <taxon>Caldisphaera</taxon>
    </lineage>
</organism>
<dbReference type="InterPro" id="IPR036412">
    <property type="entry name" value="HAD-like_sf"/>
</dbReference>
<keyword evidence="2" id="KW-1185">Reference proteome</keyword>
<dbReference type="SUPFAM" id="SSF56784">
    <property type="entry name" value="HAD-like"/>
    <property type="match status" value="1"/>
</dbReference>
<dbReference type="GO" id="GO:0005829">
    <property type="term" value="C:cytosol"/>
    <property type="evidence" value="ECO:0007669"/>
    <property type="project" value="TreeGrafter"/>
</dbReference>
<proteinExistence type="predicted"/>
<evidence type="ECO:0000313" key="2">
    <source>
        <dbReference type="Proteomes" id="UP000010469"/>
    </source>
</evidence>
<dbReference type="PANTHER" id="PTHR10000:SF8">
    <property type="entry name" value="HAD SUPERFAMILY HYDROLASE-LIKE, TYPE 3"/>
    <property type="match status" value="1"/>
</dbReference>
<dbReference type="NCBIfam" id="TIGR01484">
    <property type="entry name" value="HAD-SF-IIB"/>
    <property type="match status" value="1"/>
</dbReference>
<sequence length="237" mass="27118">MKLIMLDYDGTISPIDVSIDKAFPSNEILNAIRYSRKKGNIIAIVSTKVCDFLMNRVEADVYSCIAGAEILYENRSCIDTNLIKYQDDATTLINFIKNDKEIIRSNARIEVKKTTSNLIAGITIDWRNSSYPESIQKIIEQAEKMKLKVIKYKSEPFIDILVSNLNKGDAVIFLKRLFNPDLTIYFGDSENDLPAFEKTDIPILVLHQYNKHLKNVGVKEMVEFSEVSEAIRKYADY</sequence>
<dbReference type="InParanoid" id="L0AA73"/>
<dbReference type="Proteomes" id="UP000010469">
    <property type="component" value="Chromosome"/>
</dbReference>
<dbReference type="HOGENOM" id="CLU_1173412_0_0_2"/>
<dbReference type="PANTHER" id="PTHR10000">
    <property type="entry name" value="PHOSPHOSERINE PHOSPHATASE"/>
    <property type="match status" value="1"/>
</dbReference>
<dbReference type="InterPro" id="IPR023214">
    <property type="entry name" value="HAD_sf"/>
</dbReference>
<gene>
    <name evidence="1" type="ordered locus">Calag_1081</name>
</gene>
<name>L0AA73_CALLD</name>
<keyword evidence="1" id="KW-0378">Hydrolase</keyword>
<dbReference type="GO" id="GO:0000287">
    <property type="term" value="F:magnesium ion binding"/>
    <property type="evidence" value="ECO:0007669"/>
    <property type="project" value="TreeGrafter"/>
</dbReference>
<dbReference type="EMBL" id="CP003378">
    <property type="protein sequence ID" value="AFZ70803.1"/>
    <property type="molecule type" value="Genomic_DNA"/>
</dbReference>
<reference evidence="2" key="1">
    <citation type="submission" date="2012-03" db="EMBL/GenBank/DDBJ databases">
        <title>Complete genome of Caldisphaera lagunensis DSM 15908.</title>
        <authorList>
            <person name="Lucas S."/>
            <person name="Copeland A."/>
            <person name="Lapidus A."/>
            <person name="Glavina del Rio T."/>
            <person name="Dalin E."/>
            <person name="Tice H."/>
            <person name="Bruce D."/>
            <person name="Goodwin L."/>
            <person name="Pitluck S."/>
            <person name="Peters L."/>
            <person name="Mikhailova N."/>
            <person name="Teshima H."/>
            <person name="Kyrpides N."/>
            <person name="Mavromatis K."/>
            <person name="Ivanova N."/>
            <person name="Brettin T."/>
            <person name="Detter J.C."/>
            <person name="Han C."/>
            <person name="Larimer F."/>
            <person name="Land M."/>
            <person name="Hauser L."/>
            <person name="Markowitz V."/>
            <person name="Cheng J.-F."/>
            <person name="Hugenholtz P."/>
            <person name="Woyke T."/>
            <person name="Wu D."/>
            <person name="Spring S."/>
            <person name="Schroeder M."/>
            <person name="Brambilla E."/>
            <person name="Klenk H.-P."/>
            <person name="Eisen J.A."/>
        </authorList>
    </citation>
    <scope>NUCLEOTIDE SEQUENCE [LARGE SCALE GENOMIC DNA]</scope>
    <source>
        <strain evidence="2">DSM 15908 / JCM 11604 / IC-154</strain>
    </source>
</reference>
<dbReference type="InterPro" id="IPR006379">
    <property type="entry name" value="HAD-SF_hydro_IIB"/>
</dbReference>
<dbReference type="Pfam" id="PF08282">
    <property type="entry name" value="Hydrolase_3"/>
    <property type="match status" value="1"/>
</dbReference>
<dbReference type="KEGG" id="clg:Calag_1081"/>
<evidence type="ECO:0000313" key="1">
    <source>
        <dbReference type="EMBL" id="AFZ70803.1"/>
    </source>
</evidence>
<dbReference type="STRING" id="1056495.Calag_1081"/>
<dbReference type="RefSeq" id="WP_015232700.1">
    <property type="nucleotide sequence ID" value="NC_019791.1"/>
</dbReference>